<gene>
    <name evidence="1" type="ORF">TT172_LOCUS4336</name>
</gene>
<accession>A0A3S4ASI0</accession>
<dbReference type="Proteomes" id="UP000289323">
    <property type="component" value="Unassembled WGS sequence"/>
</dbReference>
<organism evidence="1 2">
    <name type="scientific">Thermothielavioides terrestris</name>
    <dbReference type="NCBI Taxonomy" id="2587410"/>
    <lineage>
        <taxon>Eukaryota</taxon>
        <taxon>Fungi</taxon>
        <taxon>Dikarya</taxon>
        <taxon>Ascomycota</taxon>
        <taxon>Pezizomycotina</taxon>
        <taxon>Sordariomycetes</taxon>
        <taxon>Sordariomycetidae</taxon>
        <taxon>Sordariales</taxon>
        <taxon>Chaetomiaceae</taxon>
        <taxon>Thermothielavioides</taxon>
    </lineage>
</organism>
<sequence length="30" mass="3458">MKQGKTAQRRLIGIHADLQWGPEPPQIREC</sequence>
<evidence type="ECO:0000313" key="1">
    <source>
        <dbReference type="EMBL" id="SPQ21917.1"/>
    </source>
</evidence>
<protein>
    <submittedName>
        <fullName evidence="1">C4adf88d-71c6-44ac-9b82-81e5c9e118ba</fullName>
    </submittedName>
</protein>
<dbReference type="EMBL" id="OUUZ01000008">
    <property type="protein sequence ID" value="SPQ21917.1"/>
    <property type="molecule type" value="Genomic_DNA"/>
</dbReference>
<reference evidence="1 2" key="1">
    <citation type="submission" date="2018-04" db="EMBL/GenBank/DDBJ databases">
        <authorList>
            <person name="Huttner S."/>
            <person name="Dainat J."/>
        </authorList>
    </citation>
    <scope>NUCLEOTIDE SEQUENCE [LARGE SCALE GENOMIC DNA]</scope>
</reference>
<dbReference type="AlphaFoldDB" id="A0A3S4ASI0"/>
<evidence type="ECO:0000313" key="2">
    <source>
        <dbReference type="Proteomes" id="UP000289323"/>
    </source>
</evidence>
<proteinExistence type="predicted"/>
<name>A0A3S4ASI0_9PEZI</name>